<dbReference type="Proteomes" id="UP000276133">
    <property type="component" value="Unassembled WGS sequence"/>
</dbReference>
<sequence length="82" mass="9347">MQPDDRLTTLSTSQKRLASPVESVNKRNRMTENIDEILKVEDEIRQTRSKANNLLKSTAQSASHSATQEVKRKRGRPRKTAI</sequence>
<name>A0A3M7SMS1_BRAPC</name>
<feature type="compositionally biased region" description="Basic residues" evidence="1">
    <location>
        <begin position="71"/>
        <end position="82"/>
    </location>
</feature>
<comment type="caution">
    <text evidence="2">The sequence shown here is derived from an EMBL/GenBank/DDBJ whole genome shotgun (WGS) entry which is preliminary data.</text>
</comment>
<organism evidence="2 3">
    <name type="scientific">Brachionus plicatilis</name>
    <name type="common">Marine rotifer</name>
    <name type="synonym">Brachionus muelleri</name>
    <dbReference type="NCBI Taxonomy" id="10195"/>
    <lineage>
        <taxon>Eukaryota</taxon>
        <taxon>Metazoa</taxon>
        <taxon>Spiralia</taxon>
        <taxon>Gnathifera</taxon>
        <taxon>Rotifera</taxon>
        <taxon>Eurotatoria</taxon>
        <taxon>Monogononta</taxon>
        <taxon>Pseudotrocha</taxon>
        <taxon>Ploima</taxon>
        <taxon>Brachionidae</taxon>
        <taxon>Brachionus</taxon>
    </lineage>
</organism>
<feature type="compositionally biased region" description="Low complexity" evidence="1">
    <location>
        <begin position="57"/>
        <end position="68"/>
    </location>
</feature>
<gene>
    <name evidence="2" type="ORF">BpHYR1_039879</name>
</gene>
<keyword evidence="3" id="KW-1185">Reference proteome</keyword>
<evidence type="ECO:0000313" key="2">
    <source>
        <dbReference type="EMBL" id="RNA37141.1"/>
    </source>
</evidence>
<evidence type="ECO:0000256" key="1">
    <source>
        <dbReference type="SAM" id="MobiDB-lite"/>
    </source>
</evidence>
<evidence type="ECO:0000313" key="3">
    <source>
        <dbReference type="Proteomes" id="UP000276133"/>
    </source>
</evidence>
<dbReference type="EMBL" id="REGN01001087">
    <property type="protein sequence ID" value="RNA37141.1"/>
    <property type="molecule type" value="Genomic_DNA"/>
</dbReference>
<dbReference type="AlphaFoldDB" id="A0A3M7SMS1"/>
<proteinExistence type="predicted"/>
<protein>
    <submittedName>
        <fullName evidence="2">Uncharacterized protein</fullName>
    </submittedName>
</protein>
<accession>A0A3M7SMS1</accession>
<feature type="region of interest" description="Disordered" evidence="1">
    <location>
        <begin position="1"/>
        <end position="27"/>
    </location>
</feature>
<feature type="region of interest" description="Disordered" evidence="1">
    <location>
        <begin position="54"/>
        <end position="82"/>
    </location>
</feature>
<reference evidence="2 3" key="1">
    <citation type="journal article" date="2018" name="Sci. Rep.">
        <title>Genomic signatures of local adaptation to the degree of environmental predictability in rotifers.</title>
        <authorList>
            <person name="Franch-Gras L."/>
            <person name="Hahn C."/>
            <person name="Garcia-Roger E.M."/>
            <person name="Carmona M.J."/>
            <person name="Serra M."/>
            <person name="Gomez A."/>
        </authorList>
    </citation>
    <scope>NUCLEOTIDE SEQUENCE [LARGE SCALE GENOMIC DNA]</scope>
    <source>
        <strain evidence="2">HYR1</strain>
    </source>
</reference>